<organism evidence="10 11">
    <name type="scientific">Candidatus Polarisedimenticola svalbardensis</name>
    <dbReference type="NCBI Taxonomy" id="2886004"/>
    <lineage>
        <taxon>Bacteria</taxon>
        <taxon>Pseudomonadati</taxon>
        <taxon>Acidobacteriota</taxon>
        <taxon>Candidatus Polarisedimenticolia</taxon>
        <taxon>Candidatus Polarisedimenticolales</taxon>
        <taxon>Candidatus Polarisedimenticolaceae</taxon>
        <taxon>Candidatus Polarisedimenticola</taxon>
    </lineage>
</organism>
<dbReference type="PROSITE" id="PS50011">
    <property type="entry name" value="PROTEIN_KINASE_DOM"/>
    <property type="match status" value="1"/>
</dbReference>
<dbReference type="InterPro" id="IPR011009">
    <property type="entry name" value="Kinase-like_dom_sf"/>
</dbReference>
<dbReference type="SMART" id="SM00220">
    <property type="entry name" value="S_TKc"/>
    <property type="match status" value="1"/>
</dbReference>
<feature type="domain" description="Protein kinase" evidence="9">
    <location>
        <begin position="9"/>
        <end position="281"/>
    </location>
</feature>
<dbReference type="EC" id="2.7.11.1" evidence="1"/>
<dbReference type="CDD" id="cd14014">
    <property type="entry name" value="STKc_PknB_like"/>
    <property type="match status" value="1"/>
</dbReference>
<dbReference type="Pfam" id="PF00069">
    <property type="entry name" value="Pkinase"/>
    <property type="match status" value="1"/>
</dbReference>
<evidence type="ECO:0000259" key="9">
    <source>
        <dbReference type="PROSITE" id="PS50011"/>
    </source>
</evidence>
<protein>
    <recommendedName>
        <fullName evidence="1">non-specific serine/threonine protein kinase</fullName>
        <ecNumber evidence="1">2.7.11.1</ecNumber>
    </recommendedName>
</protein>
<dbReference type="AlphaFoldDB" id="A0A8J7CEK8"/>
<evidence type="ECO:0000256" key="2">
    <source>
        <dbReference type="ARBA" id="ARBA00022527"/>
    </source>
</evidence>
<dbReference type="EMBL" id="JACXWD010000030">
    <property type="protein sequence ID" value="MBD3868384.1"/>
    <property type="molecule type" value="Genomic_DNA"/>
</dbReference>
<dbReference type="GO" id="GO:0004674">
    <property type="term" value="F:protein serine/threonine kinase activity"/>
    <property type="evidence" value="ECO:0007669"/>
    <property type="project" value="UniProtKB-KW"/>
</dbReference>
<dbReference type="InterPro" id="IPR000719">
    <property type="entry name" value="Prot_kinase_dom"/>
</dbReference>
<proteinExistence type="predicted"/>
<dbReference type="PANTHER" id="PTHR43289">
    <property type="entry name" value="MITOGEN-ACTIVATED PROTEIN KINASE KINASE KINASE 20-RELATED"/>
    <property type="match status" value="1"/>
</dbReference>
<feature type="binding site" evidence="7">
    <location>
        <position position="38"/>
    </location>
    <ligand>
        <name>ATP</name>
        <dbReference type="ChEBI" id="CHEBI:30616"/>
    </ligand>
</feature>
<keyword evidence="6 7" id="KW-0067">ATP-binding</keyword>
<dbReference type="Gene3D" id="3.30.200.20">
    <property type="entry name" value="Phosphorylase Kinase, domain 1"/>
    <property type="match status" value="1"/>
</dbReference>
<evidence type="ECO:0000313" key="10">
    <source>
        <dbReference type="EMBL" id="MBD3868384.1"/>
    </source>
</evidence>
<keyword evidence="8" id="KW-0812">Transmembrane</keyword>
<dbReference type="Proteomes" id="UP000648239">
    <property type="component" value="Unassembled WGS sequence"/>
</dbReference>
<evidence type="ECO:0000256" key="1">
    <source>
        <dbReference type="ARBA" id="ARBA00012513"/>
    </source>
</evidence>
<keyword evidence="5 10" id="KW-0418">Kinase</keyword>
<feature type="transmembrane region" description="Helical" evidence="8">
    <location>
        <begin position="339"/>
        <end position="357"/>
    </location>
</feature>
<evidence type="ECO:0000256" key="7">
    <source>
        <dbReference type="PROSITE-ProRule" id="PRU10141"/>
    </source>
</evidence>
<keyword evidence="4 7" id="KW-0547">Nucleotide-binding</keyword>
<dbReference type="InterPro" id="IPR017441">
    <property type="entry name" value="Protein_kinase_ATP_BS"/>
</dbReference>
<keyword evidence="8" id="KW-1133">Transmembrane helix</keyword>
<evidence type="ECO:0000256" key="8">
    <source>
        <dbReference type="SAM" id="Phobius"/>
    </source>
</evidence>
<dbReference type="GO" id="GO:0005524">
    <property type="term" value="F:ATP binding"/>
    <property type="evidence" value="ECO:0007669"/>
    <property type="project" value="UniProtKB-UniRule"/>
</dbReference>
<dbReference type="FunFam" id="1.10.510.10:FF:000021">
    <property type="entry name" value="Serine/threonine protein kinase"/>
    <property type="match status" value="1"/>
</dbReference>
<comment type="caution">
    <text evidence="10">The sequence shown here is derived from an EMBL/GenBank/DDBJ whole genome shotgun (WGS) entry which is preliminary data.</text>
</comment>
<dbReference type="InterPro" id="IPR008271">
    <property type="entry name" value="Ser/Thr_kinase_AS"/>
</dbReference>
<evidence type="ECO:0000256" key="3">
    <source>
        <dbReference type="ARBA" id="ARBA00022679"/>
    </source>
</evidence>
<dbReference type="Gene3D" id="1.10.510.10">
    <property type="entry name" value="Transferase(Phosphotransferase) domain 1"/>
    <property type="match status" value="1"/>
</dbReference>
<dbReference type="SUPFAM" id="SSF56112">
    <property type="entry name" value="Protein kinase-like (PK-like)"/>
    <property type="match status" value="1"/>
</dbReference>
<evidence type="ECO:0000256" key="5">
    <source>
        <dbReference type="ARBA" id="ARBA00022777"/>
    </source>
</evidence>
<dbReference type="PROSITE" id="PS00108">
    <property type="entry name" value="PROTEIN_KINASE_ST"/>
    <property type="match status" value="1"/>
</dbReference>
<dbReference type="PROSITE" id="PS00107">
    <property type="entry name" value="PROTEIN_KINASE_ATP"/>
    <property type="match status" value="1"/>
</dbReference>
<keyword evidence="8" id="KW-0472">Membrane</keyword>
<name>A0A8J7CEK8_9BACT</name>
<evidence type="ECO:0000313" key="11">
    <source>
        <dbReference type="Proteomes" id="UP000648239"/>
    </source>
</evidence>
<feature type="transmembrane region" description="Helical" evidence="8">
    <location>
        <begin position="316"/>
        <end position="333"/>
    </location>
</feature>
<gene>
    <name evidence="10" type="ORF">IFK94_09690</name>
</gene>
<accession>A0A8J7CEK8</accession>
<evidence type="ECO:0000256" key="6">
    <source>
        <dbReference type="ARBA" id="ARBA00022840"/>
    </source>
</evidence>
<evidence type="ECO:0000256" key="4">
    <source>
        <dbReference type="ARBA" id="ARBA00022741"/>
    </source>
</evidence>
<sequence>MIGSMLKHYEVRDVLGKGGMGVVYRARDTRLDRMVALKLLSERYVTNQDLKQRFLREARAASAVNHPAIAQVYDVDEVDGKTFIAMELVEGKTVRELIETRELDLQGALEISIQVADGLAKAHESGIVHRDIKAENLMITRDGHAKILDFGLAKLLDAPPGDAVADLSEMETVVNPTVLGAVMGTVSYMSPEQARGRNVDHRSDVFSMGIVLYEMVTGELPFHGDTPLDTMHAIAYEETRPVTTIRMNLPPSLQRVVGRCLRKKPEDRYADTRQLVQDLKVVQKEVESGISTNVPLAQRLQEQWSSIKEMTPGEKSWPVIAAVAVVVVIWLLFRGGSISGPGLFLFAILGLIVYRRVRNRSLRLGKQFTARVKKLPEAKVVVLRGREVTVLVDRAVAKTYVRINAWMDRINRKMFFGEPFTVSIRDDFSVEQEKELLNGPGVLYVREEKDPDEG</sequence>
<dbReference type="PANTHER" id="PTHR43289:SF6">
    <property type="entry name" value="SERINE_THREONINE-PROTEIN KINASE NEKL-3"/>
    <property type="match status" value="1"/>
</dbReference>
<reference evidence="10 11" key="1">
    <citation type="submission" date="2020-08" db="EMBL/GenBank/DDBJ databases">
        <title>Acidobacteriota in marine sediments use diverse sulfur dissimilation pathways.</title>
        <authorList>
            <person name="Wasmund K."/>
        </authorList>
    </citation>
    <scope>NUCLEOTIDE SEQUENCE [LARGE SCALE GENOMIC DNA]</scope>
    <source>
        <strain evidence="10">MAG AM4</strain>
    </source>
</reference>
<keyword evidence="2 10" id="KW-0723">Serine/threonine-protein kinase</keyword>
<keyword evidence="3" id="KW-0808">Transferase</keyword>